<dbReference type="EMBL" id="FOXA01000049">
    <property type="protein sequence ID" value="SFQ20299.1"/>
    <property type="molecule type" value="Genomic_DNA"/>
</dbReference>
<dbReference type="Proteomes" id="UP000199356">
    <property type="component" value="Unassembled WGS sequence"/>
</dbReference>
<dbReference type="PROSITE" id="PS50075">
    <property type="entry name" value="CARRIER"/>
    <property type="match status" value="1"/>
</dbReference>
<gene>
    <name evidence="2" type="ORF">SAMN04488047_1496</name>
</gene>
<evidence type="ECO:0000259" key="1">
    <source>
        <dbReference type="PROSITE" id="PS50075"/>
    </source>
</evidence>
<proteinExistence type="predicted"/>
<name>A0A1I5WKQ4_9RHOB</name>
<dbReference type="InterPro" id="IPR036736">
    <property type="entry name" value="ACP-like_sf"/>
</dbReference>
<dbReference type="Pfam" id="PF00550">
    <property type="entry name" value="PP-binding"/>
    <property type="match status" value="1"/>
</dbReference>
<keyword evidence="3" id="KW-1185">Reference proteome</keyword>
<organism evidence="2 3">
    <name type="scientific">Tranquillimonas alkanivorans</name>
    <dbReference type="NCBI Taxonomy" id="441119"/>
    <lineage>
        <taxon>Bacteria</taxon>
        <taxon>Pseudomonadati</taxon>
        <taxon>Pseudomonadota</taxon>
        <taxon>Alphaproteobacteria</taxon>
        <taxon>Rhodobacterales</taxon>
        <taxon>Roseobacteraceae</taxon>
        <taxon>Tranquillimonas</taxon>
    </lineage>
</organism>
<dbReference type="AlphaFoldDB" id="A0A1I5WKQ4"/>
<accession>A0A1I5WKQ4</accession>
<feature type="domain" description="Carrier" evidence="1">
    <location>
        <begin position="1"/>
        <end position="80"/>
    </location>
</feature>
<dbReference type="Gene3D" id="1.10.1200.10">
    <property type="entry name" value="ACP-like"/>
    <property type="match status" value="1"/>
</dbReference>
<dbReference type="OrthoDB" id="9810922at2"/>
<sequence>MTEAEIRKAFLDALTMIAPDLDAATIGGGDHLQDDLELDSMDILNLVTALHDRLRLNIPERDYPRIATPDKAVRYLQEAGA</sequence>
<protein>
    <submittedName>
        <fullName evidence="2">Acyl carrier protein</fullName>
    </submittedName>
</protein>
<dbReference type="InterPro" id="IPR009081">
    <property type="entry name" value="PP-bd_ACP"/>
</dbReference>
<dbReference type="STRING" id="441119.SAMN04488047_1496"/>
<evidence type="ECO:0000313" key="2">
    <source>
        <dbReference type="EMBL" id="SFQ20299.1"/>
    </source>
</evidence>
<evidence type="ECO:0000313" key="3">
    <source>
        <dbReference type="Proteomes" id="UP000199356"/>
    </source>
</evidence>
<dbReference type="SUPFAM" id="SSF47336">
    <property type="entry name" value="ACP-like"/>
    <property type="match status" value="1"/>
</dbReference>
<reference evidence="2 3" key="1">
    <citation type="submission" date="2016-10" db="EMBL/GenBank/DDBJ databases">
        <authorList>
            <person name="de Groot N.N."/>
        </authorList>
    </citation>
    <scope>NUCLEOTIDE SEQUENCE [LARGE SCALE GENOMIC DNA]</scope>
    <source>
        <strain evidence="2 3">DSM 19547</strain>
    </source>
</reference>
<dbReference type="RefSeq" id="WP_093425813.1">
    <property type="nucleotide sequence ID" value="NZ_FOXA01000049.1"/>
</dbReference>